<dbReference type="InterPro" id="IPR036812">
    <property type="entry name" value="NAD(P)_OxRdtase_dom_sf"/>
</dbReference>
<dbReference type="SUPFAM" id="SSF51430">
    <property type="entry name" value="NAD(P)-linked oxidoreductase"/>
    <property type="match status" value="1"/>
</dbReference>
<dbReference type="PANTHER" id="PTHR43364">
    <property type="entry name" value="NADH-SPECIFIC METHYLGLYOXAL REDUCTASE-RELATED"/>
    <property type="match status" value="1"/>
</dbReference>
<evidence type="ECO:0000256" key="1">
    <source>
        <dbReference type="ARBA" id="ARBA00023002"/>
    </source>
</evidence>
<dbReference type="PANTHER" id="PTHR43364:SF4">
    <property type="entry name" value="NAD(P)-LINKED OXIDOREDUCTASE SUPERFAMILY PROTEIN"/>
    <property type="match status" value="1"/>
</dbReference>
<feature type="domain" description="NADP-dependent oxidoreductase" evidence="2">
    <location>
        <begin position="15"/>
        <end position="315"/>
    </location>
</feature>
<dbReference type="GO" id="GO:0016491">
    <property type="term" value="F:oxidoreductase activity"/>
    <property type="evidence" value="ECO:0007669"/>
    <property type="project" value="UniProtKB-KW"/>
</dbReference>
<keyword evidence="1" id="KW-0560">Oxidoreductase</keyword>
<dbReference type="CDD" id="cd19079">
    <property type="entry name" value="AKR_EcYajO-like"/>
    <property type="match status" value="1"/>
</dbReference>
<dbReference type="GeneID" id="5709446"/>
<keyword evidence="4" id="KW-1185">Reference proteome</keyword>
<dbReference type="EMBL" id="CP000852">
    <property type="protein sequence ID" value="ABW01275.1"/>
    <property type="molecule type" value="Genomic_DNA"/>
</dbReference>
<dbReference type="Gene3D" id="3.20.20.100">
    <property type="entry name" value="NADP-dependent oxidoreductase domain"/>
    <property type="match status" value="1"/>
</dbReference>
<sequence length="326" mass="37110">MEYVNLGNSGLKISRICLGAMQFGNTAPWMVELEDARKVWKKAWDLGINCIDTANVYSRGRSEEIVGELVKGMREDVVIATKVFGQMGNGPNARGLSRKHIMWQVRESLRRLNTGYIDLYQIHRFDYDTPIEETLSTLTDLVHQGLVRYIGASSMWTWQFAKMIYTAEMKGYEKFVSMQNVYNLLYREEEREMIPFCKAHGIGIIPWSPTAAGILSGKYYKDGKIIVPETETRVRPGSGDYRIYVEPPENAEILRRVIEVANNKGATPTQIAYAWLLHKGVTAPIIGTTKPEHVEEAVNAISIKLTDDEVKYLEEPYKPKPVFGHR</sequence>
<dbReference type="FunFam" id="3.20.20.100:FF:000004">
    <property type="entry name" value="Oxidoreductase, aldo/keto reductase"/>
    <property type="match status" value="1"/>
</dbReference>
<gene>
    <name evidence="3" type="ordered locus">Cmaq_0430</name>
</gene>
<dbReference type="AlphaFoldDB" id="A8MBT2"/>
<dbReference type="OrthoDB" id="7236at2157"/>
<evidence type="ECO:0000313" key="3">
    <source>
        <dbReference type="EMBL" id="ABW01275.1"/>
    </source>
</evidence>
<evidence type="ECO:0000259" key="2">
    <source>
        <dbReference type="Pfam" id="PF00248"/>
    </source>
</evidence>
<proteinExistence type="predicted"/>
<protein>
    <submittedName>
        <fullName evidence="3">Aldo/keto reductase</fullName>
    </submittedName>
</protein>
<dbReference type="InterPro" id="IPR050523">
    <property type="entry name" value="AKR_Detox_Biosynth"/>
</dbReference>
<dbReference type="Proteomes" id="UP000001137">
    <property type="component" value="Chromosome"/>
</dbReference>
<name>A8MBT2_CALMQ</name>
<dbReference type="HOGENOM" id="CLU_023205_2_0_2"/>
<dbReference type="RefSeq" id="WP_012185495.1">
    <property type="nucleotide sequence ID" value="NC_009954.1"/>
</dbReference>
<accession>A8MBT2</accession>
<reference evidence="3 4" key="1">
    <citation type="submission" date="2007-10" db="EMBL/GenBank/DDBJ databases">
        <title>Complete sequence of Caldivirga maquilingensis IC-167.</title>
        <authorList>
            <consortium name="US DOE Joint Genome Institute"/>
            <person name="Copeland A."/>
            <person name="Lucas S."/>
            <person name="Lapidus A."/>
            <person name="Barry K."/>
            <person name="Glavina del Rio T."/>
            <person name="Dalin E."/>
            <person name="Tice H."/>
            <person name="Pitluck S."/>
            <person name="Saunders E."/>
            <person name="Brettin T."/>
            <person name="Bruce D."/>
            <person name="Detter J.C."/>
            <person name="Han C."/>
            <person name="Schmutz J."/>
            <person name="Larimer F."/>
            <person name="Land M."/>
            <person name="Hauser L."/>
            <person name="Kyrpides N."/>
            <person name="Ivanova N."/>
            <person name="Biddle J.F."/>
            <person name="Zhang Z."/>
            <person name="Fitz-Gibbon S.T."/>
            <person name="Lowe T.M."/>
            <person name="Saltikov C."/>
            <person name="House C.H."/>
            <person name="Richardson P."/>
        </authorList>
    </citation>
    <scope>NUCLEOTIDE SEQUENCE [LARGE SCALE GENOMIC DNA]</scope>
    <source>
        <strain evidence="4">ATCC 700844 / DSM 13496 / JCM 10307 / IC-167</strain>
    </source>
</reference>
<organism evidence="3 4">
    <name type="scientific">Caldivirga maquilingensis (strain ATCC 700844 / DSM 13496 / JCM 10307 / IC-167)</name>
    <dbReference type="NCBI Taxonomy" id="397948"/>
    <lineage>
        <taxon>Archaea</taxon>
        <taxon>Thermoproteota</taxon>
        <taxon>Thermoprotei</taxon>
        <taxon>Thermoproteales</taxon>
        <taxon>Thermoproteaceae</taxon>
        <taxon>Caldivirga</taxon>
    </lineage>
</organism>
<dbReference type="GO" id="GO:0005829">
    <property type="term" value="C:cytosol"/>
    <property type="evidence" value="ECO:0007669"/>
    <property type="project" value="TreeGrafter"/>
</dbReference>
<evidence type="ECO:0000313" key="4">
    <source>
        <dbReference type="Proteomes" id="UP000001137"/>
    </source>
</evidence>
<dbReference type="eggNOG" id="arCOG01617">
    <property type="taxonomic scope" value="Archaea"/>
</dbReference>
<dbReference type="STRING" id="397948.Cmaq_0430"/>
<dbReference type="KEGG" id="cma:Cmaq_0430"/>
<dbReference type="Pfam" id="PF00248">
    <property type="entry name" value="Aldo_ket_red"/>
    <property type="match status" value="1"/>
</dbReference>
<dbReference type="InterPro" id="IPR023210">
    <property type="entry name" value="NADP_OxRdtase_dom"/>
</dbReference>